<dbReference type="EMBL" id="JBICBT010000748">
    <property type="protein sequence ID" value="KAL3102843.1"/>
    <property type="molecule type" value="Genomic_DNA"/>
</dbReference>
<evidence type="ECO:0000313" key="1">
    <source>
        <dbReference type="EMBL" id="KAL3102843.1"/>
    </source>
</evidence>
<reference evidence="1 2" key="1">
    <citation type="submission" date="2024-10" db="EMBL/GenBank/DDBJ databases">
        <authorList>
            <person name="Kim D."/>
        </authorList>
    </citation>
    <scope>NUCLEOTIDE SEQUENCE [LARGE SCALE GENOMIC DNA]</scope>
    <source>
        <strain evidence="1">BH-2024</strain>
    </source>
</reference>
<organism evidence="1 2">
    <name type="scientific">Heterodera trifolii</name>
    <dbReference type="NCBI Taxonomy" id="157864"/>
    <lineage>
        <taxon>Eukaryota</taxon>
        <taxon>Metazoa</taxon>
        <taxon>Ecdysozoa</taxon>
        <taxon>Nematoda</taxon>
        <taxon>Chromadorea</taxon>
        <taxon>Rhabditida</taxon>
        <taxon>Tylenchina</taxon>
        <taxon>Tylenchomorpha</taxon>
        <taxon>Tylenchoidea</taxon>
        <taxon>Heteroderidae</taxon>
        <taxon>Heteroderinae</taxon>
        <taxon>Heterodera</taxon>
    </lineage>
</organism>
<keyword evidence="2" id="KW-1185">Reference proteome</keyword>
<dbReference type="Proteomes" id="UP001620626">
    <property type="component" value="Unassembled WGS sequence"/>
</dbReference>
<dbReference type="AlphaFoldDB" id="A0ABD2KIS6"/>
<comment type="caution">
    <text evidence="1">The sequence shown here is derived from an EMBL/GenBank/DDBJ whole genome shotgun (WGS) entry which is preliminary data.</text>
</comment>
<evidence type="ECO:0000313" key="2">
    <source>
        <dbReference type="Proteomes" id="UP001620626"/>
    </source>
</evidence>
<accession>A0ABD2KIS6</accession>
<sequence length="281" mass="28798">MLCGGRLDTVLVLSPVLGVGHGASAQPCAWGWCASAWSRLVASGLMLCGGRLDTALVLSPVLGLDGEWLDTVLVLSPVLGVGALVPGRGLWPPTYALRRRCLVTACGLRLDALRRKVGHGASAQPCAWGWCASAWSRLVASGLMLCGGRLDTALVLSPVLGCLVTACGLLLDALRRKVGHGASAQPCAWGWCASAWSRLVASGLMLCGGRLDTALVLSPVLGVGHGASAQPCAWGWCASAWSRLVASCLMLCGGRLDTALVLSPVLGVGALVPGHGLWPPA</sequence>
<name>A0ABD2KIS6_9BILA</name>
<protein>
    <submittedName>
        <fullName evidence="1">Uncharacterized protein</fullName>
    </submittedName>
</protein>
<gene>
    <name evidence="1" type="ORF">niasHT_027741</name>
</gene>
<proteinExistence type="predicted"/>